<evidence type="ECO:0000259" key="7">
    <source>
        <dbReference type="Pfam" id="PF23500"/>
    </source>
</evidence>
<dbReference type="AlphaFoldDB" id="A0A917M859"/>
<evidence type="ECO:0000256" key="3">
    <source>
        <dbReference type="ARBA" id="ARBA00022982"/>
    </source>
</evidence>
<reference evidence="8" key="1">
    <citation type="journal article" date="2014" name="Int. J. Syst. Evol. Microbiol.">
        <title>Complete genome sequence of Corynebacterium casei LMG S-19264T (=DSM 44701T), isolated from a smear-ripened cheese.</title>
        <authorList>
            <consortium name="US DOE Joint Genome Institute (JGI-PGF)"/>
            <person name="Walter F."/>
            <person name="Albersmeier A."/>
            <person name="Kalinowski J."/>
            <person name="Ruckert C."/>
        </authorList>
    </citation>
    <scope>NUCLEOTIDE SEQUENCE</scope>
    <source>
        <strain evidence="8">CGMCC 1.12195</strain>
    </source>
</reference>
<dbReference type="PANTHER" id="PTHR33546">
    <property type="entry name" value="LARGE, MULTIFUNCTIONAL SECRETED PROTEIN-RELATED"/>
    <property type="match status" value="1"/>
</dbReference>
<evidence type="ECO:0000256" key="1">
    <source>
        <dbReference type="ARBA" id="ARBA00022448"/>
    </source>
</evidence>
<dbReference type="EMBL" id="BMER01000001">
    <property type="protein sequence ID" value="GGG83946.1"/>
    <property type="molecule type" value="Genomic_DNA"/>
</dbReference>
<dbReference type="InterPro" id="IPR028871">
    <property type="entry name" value="BlueCu_1_BS"/>
</dbReference>
<dbReference type="GO" id="GO:0009055">
    <property type="term" value="F:electron transfer activity"/>
    <property type="evidence" value="ECO:0007669"/>
    <property type="project" value="InterPro"/>
</dbReference>
<dbReference type="InterPro" id="IPR055557">
    <property type="entry name" value="DUF7133"/>
</dbReference>
<dbReference type="PROSITE" id="PS00196">
    <property type="entry name" value="COPPER_BLUE"/>
    <property type="match status" value="1"/>
</dbReference>
<dbReference type="InterPro" id="IPR011041">
    <property type="entry name" value="Quinoprot_gluc/sorb_DH_b-prop"/>
</dbReference>
<evidence type="ECO:0008006" key="10">
    <source>
        <dbReference type="Google" id="ProtNLM"/>
    </source>
</evidence>
<dbReference type="InterPro" id="IPR008972">
    <property type="entry name" value="Cupredoxin"/>
</dbReference>
<dbReference type="Gene3D" id="3.40.50.880">
    <property type="match status" value="1"/>
</dbReference>
<dbReference type="InterPro" id="IPR013428">
    <property type="entry name" value="Membrane-bound_put_N"/>
</dbReference>
<proteinExistence type="predicted"/>
<keyword evidence="3" id="KW-0249">Electron transport</keyword>
<evidence type="ECO:0000313" key="9">
    <source>
        <dbReference type="Proteomes" id="UP000660862"/>
    </source>
</evidence>
<name>A0A917M859_9SPHI</name>
<dbReference type="InterPro" id="IPR000923">
    <property type="entry name" value="BlueCu_1"/>
</dbReference>
<dbReference type="InterPro" id="IPR029062">
    <property type="entry name" value="Class_I_gatase-like"/>
</dbReference>
<keyword evidence="1" id="KW-0813">Transport</keyword>
<evidence type="ECO:0000256" key="2">
    <source>
        <dbReference type="ARBA" id="ARBA00022723"/>
    </source>
</evidence>
<sequence>MLVIYSTFVLLTIIALYYMRIISYLYIVLFCLFFIQCTSNDRNYPRRAEVLFLGSADESVESGKYASWLAIELFKSGINLTYTADANDLNKQNLRVYDGLVLFALPESISSEQEGALKSFVGDGKGLIALGAAPANGPAWYSKLVEGATPEGTSDNAGSDAMSRLVKGDGRVFQTASGSEESVWKQLDFLRQVNSGVQWAIGDKVMGLVAQLKIPSVSIYQDTIADFTARHFVPKMQDPLSSEESKKLMQVPIGFELQLFAAEPDIVNPMAMSWDEKGRLWIIEAMDYPNNFVELKGESNDRIKICEDTDGDGVADKFTVFADKLNIATSLTFANGGVIVAMAPDFIFLKDTDGDDVADSRETIMTGWRKNDTHAGPSNLQYGFDNKIWGVTGYAGFDGQIDGKRMAFAQGVYHFKPDGTDFEYLATTSNNTWGLGMTEDNNVFISTANNTHSAFYSMPEQLVQRRLQEDDQKLNINAVQKIDGHYEVHAMQPNLRQVDVVGGFTSAAGHQLYTARDYPQAYWNKVAFVTEPTVRLIHNAVIEPDGAGFKEHDGWNLVASSDEWFGPVHAEVGPDGAVWILDWYNFIIQHNVFVPAQAPSDKVLPFVDQPHGPGNAFESDLRDKKYGRVYRLVYKDAMHKSSYKLSKDDTNGLLKALKSDNKFWRMHAQRLLVERQKDDVVSELIGIASDKKVDKIGLNAPAIHALWTLQGLNVIESNKDVFDAVVKSLSHPSAGVRKAAVQVLSISDQSRDAILESAILADTALNTRLAAFVRLAEYPASAEIANALLEATNDSVNERDRWLSQALFGAIASQEDEFFNVASQANGSFAKRIVESLANEQYVLGRRSRLQFSPDVSNKEIHIQTEVSRRENQPYNGLIVGQGDKSEGYALYMKSNRVFFEVYQHGQTATVSSRGSVPSTFTVDARMSADATVELSINGTSQGKAKAMHLFAAPLKFNLRSGEDFDDEHAFTEYGESSRFTGNVNNITVRFSKKDHAGHDQGAVSDAGSTAPSERIEIKAVKDIMQYDKKSFTVQAGRRITLVFENPDGMQHNMLIIQPGTLEIVGKAADDMLRSSEAFDKQYIPSIPEVLHHTPLVNPGESFTLEFTAPAEPGDYPYVCTFPGHWRGMNGIMHVVK</sequence>
<dbReference type="Gene3D" id="2.120.10.30">
    <property type="entry name" value="TolB, C-terminal domain"/>
    <property type="match status" value="1"/>
</dbReference>
<evidence type="ECO:0000256" key="4">
    <source>
        <dbReference type="ARBA" id="ARBA00023008"/>
    </source>
</evidence>
<gene>
    <name evidence="8" type="ORF">GCM10007415_16360</name>
</gene>
<dbReference type="Proteomes" id="UP000660862">
    <property type="component" value="Unassembled WGS sequence"/>
</dbReference>
<feature type="transmembrane region" description="Helical" evidence="5">
    <location>
        <begin position="7"/>
        <end position="35"/>
    </location>
</feature>
<evidence type="ECO:0000259" key="6">
    <source>
        <dbReference type="Pfam" id="PF00127"/>
    </source>
</evidence>
<dbReference type="SUPFAM" id="SSF50952">
    <property type="entry name" value="Soluble quinoprotein glucose dehydrogenase"/>
    <property type="match status" value="1"/>
</dbReference>
<keyword evidence="5" id="KW-1133">Transmembrane helix</keyword>
<dbReference type="SUPFAM" id="SSF49503">
    <property type="entry name" value="Cupredoxins"/>
    <property type="match status" value="1"/>
</dbReference>
<dbReference type="Pfam" id="PF23500">
    <property type="entry name" value="DUF7133"/>
    <property type="match status" value="1"/>
</dbReference>
<evidence type="ECO:0000256" key="5">
    <source>
        <dbReference type="SAM" id="Phobius"/>
    </source>
</evidence>
<evidence type="ECO:0000313" key="8">
    <source>
        <dbReference type="EMBL" id="GGG83946.1"/>
    </source>
</evidence>
<keyword evidence="2" id="KW-0479">Metal-binding</keyword>
<keyword evidence="4" id="KW-0186">Copper</keyword>
<feature type="domain" description="DUF7133" evidence="7">
    <location>
        <begin position="241"/>
        <end position="636"/>
    </location>
</feature>
<dbReference type="Gene3D" id="2.60.40.420">
    <property type="entry name" value="Cupredoxins - blue copper proteins"/>
    <property type="match status" value="1"/>
</dbReference>
<dbReference type="InterPro" id="IPR016024">
    <property type="entry name" value="ARM-type_fold"/>
</dbReference>
<dbReference type="NCBIfam" id="TIGR02604">
    <property type="entry name" value="Piru_Ver_Nterm"/>
    <property type="match status" value="1"/>
</dbReference>
<dbReference type="InterPro" id="IPR011042">
    <property type="entry name" value="6-blade_b-propeller_TolB-like"/>
</dbReference>
<comment type="caution">
    <text evidence="8">The sequence shown here is derived from an EMBL/GenBank/DDBJ whole genome shotgun (WGS) entry which is preliminary data.</text>
</comment>
<dbReference type="PANTHER" id="PTHR33546:SF1">
    <property type="entry name" value="LARGE, MULTIFUNCTIONAL SECRETED PROTEIN"/>
    <property type="match status" value="1"/>
</dbReference>
<dbReference type="Pfam" id="PF00127">
    <property type="entry name" value="Copper-bind"/>
    <property type="match status" value="1"/>
</dbReference>
<dbReference type="GO" id="GO:0005507">
    <property type="term" value="F:copper ion binding"/>
    <property type="evidence" value="ECO:0007669"/>
    <property type="project" value="InterPro"/>
</dbReference>
<dbReference type="InterPro" id="IPR011989">
    <property type="entry name" value="ARM-like"/>
</dbReference>
<dbReference type="SUPFAM" id="SSF52317">
    <property type="entry name" value="Class I glutamine amidotransferase-like"/>
    <property type="match status" value="1"/>
</dbReference>
<keyword evidence="9" id="KW-1185">Reference proteome</keyword>
<dbReference type="CDD" id="cd04233">
    <property type="entry name" value="Auracyanin"/>
    <property type="match status" value="1"/>
</dbReference>
<protein>
    <recommendedName>
        <fullName evidence="10">Membrane-bound dehydrogenase domain-containing protein</fullName>
    </recommendedName>
</protein>
<reference evidence="8" key="2">
    <citation type="submission" date="2020-09" db="EMBL/GenBank/DDBJ databases">
        <authorList>
            <person name="Sun Q."/>
            <person name="Zhou Y."/>
        </authorList>
    </citation>
    <scope>NUCLEOTIDE SEQUENCE</scope>
    <source>
        <strain evidence="8">CGMCC 1.12195</strain>
    </source>
</reference>
<dbReference type="Gene3D" id="1.25.10.10">
    <property type="entry name" value="Leucine-rich Repeat Variant"/>
    <property type="match status" value="1"/>
</dbReference>
<keyword evidence="5" id="KW-0472">Membrane</keyword>
<dbReference type="SUPFAM" id="SSF48371">
    <property type="entry name" value="ARM repeat"/>
    <property type="match status" value="1"/>
</dbReference>
<feature type="domain" description="Blue (type 1) copper" evidence="6">
    <location>
        <begin position="1018"/>
        <end position="1135"/>
    </location>
</feature>
<organism evidence="8 9">
    <name type="scientific">Parapedobacter pyrenivorans</name>
    <dbReference type="NCBI Taxonomy" id="1305674"/>
    <lineage>
        <taxon>Bacteria</taxon>
        <taxon>Pseudomonadati</taxon>
        <taxon>Bacteroidota</taxon>
        <taxon>Sphingobacteriia</taxon>
        <taxon>Sphingobacteriales</taxon>
        <taxon>Sphingobacteriaceae</taxon>
        <taxon>Parapedobacter</taxon>
    </lineage>
</organism>
<keyword evidence="5" id="KW-0812">Transmembrane</keyword>
<accession>A0A917M859</accession>